<dbReference type="Gene3D" id="3.40.640.10">
    <property type="entry name" value="Type I PLP-dependent aspartate aminotransferase-like (Major domain)"/>
    <property type="match status" value="1"/>
</dbReference>
<dbReference type="InterPro" id="IPR015421">
    <property type="entry name" value="PyrdxlP-dep_Trfase_major"/>
</dbReference>
<dbReference type="InterPro" id="IPR004839">
    <property type="entry name" value="Aminotransferase_I/II_large"/>
</dbReference>
<evidence type="ECO:0000313" key="2">
    <source>
        <dbReference type="EMBL" id="QJY45732.1"/>
    </source>
</evidence>
<accession>A0A6M6JG61</accession>
<keyword evidence="2" id="KW-0032">Aminotransferase</keyword>
<dbReference type="SUPFAM" id="SSF53383">
    <property type="entry name" value="PLP-dependent transferases"/>
    <property type="match status" value="1"/>
</dbReference>
<proteinExistence type="predicted"/>
<dbReference type="GO" id="GO:0030170">
    <property type="term" value="F:pyridoxal phosphate binding"/>
    <property type="evidence" value="ECO:0007669"/>
    <property type="project" value="InterPro"/>
</dbReference>
<keyword evidence="3" id="KW-1185">Reference proteome</keyword>
<dbReference type="RefSeq" id="WP_172156162.1">
    <property type="nucleotide sequence ID" value="NZ_CP053564.1"/>
</dbReference>
<gene>
    <name evidence="2" type="ORF">HOP40_07910</name>
</gene>
<keyword evidence="2" id="KW-0808">Transferase</keyword>
<dbReference type="InterPro" id="IPR015424">
    <property type="entry name" value="PyrdxlP-dep_Trfase"/>
</dbReference>
<reference evidence="2 3" key="1">
    <citation type="submission" date="2020-05" db="EMBL/GenBank/DDBJ databases">
        <authorList>
            <person name="Mo P."/>
        </authorList>
    </citation>
    <scope>NUCLEOTIDE SEQUENCE [LARGE SCALE GENOMIC DNA]</scope>
    <source>
        <strain evidence="2 3">Gen01</strain>
    </source>
</reference>
<sequence>MSGSQRRSMSEKRGLEPLLRPLEQFTSLHAATLRRHGSHAIDLSFPNPRVRRDGRAVDLLGAVAGRLTADELQYTPLGGSTILRRKVAGVLSQMTCVPYNYRDIVFTPGGAAALATGFAALLEPGDEALVLTPGWMDYPLYLRQLGVGWQFVRYAGGSPDLAALTRAWGPRTRAVILSQPNCPTGVMLGAAELASLAEALVDVGRRDGRMPILFSDEVHRDQTWAGEFVSPVHFYDNVVSFYSLGKAWSLQGQRTGYLAISPRFQQRESVQRDAVRALRANGACAPTVVMQQVMAELAGHRPAMGSLAADQDRARQLLRSGGADVVDATATAFVYVRCPLGLTDSEFAEAAAAEGVLILPSELFHDSSHYRIALNVGGEQLDEGLRRLVRIHHVTESRGPTRGTS</sequence>
<dbReference type="PANTHER" id="PTHR42691">
    <property type="entry name" value="ASPARTATE AMINOTRANSFERASE YHDR-RELATED"/>
    <property type="match status" value="1"/>
</dbReference>
<dbReference type="CDD" id="cd00609">
    <property type="entry name" value="AAT_like"/>
    <property type="match status" value="1"/>
</dbReference>
<name>A0A6M6JG61_9PSEU</name>
<dbReference type="EMBL" id="CP053564">
    <property type="protein sequence ID" value="QJY45732.1"/>
    <property type="molecule type" value="Genomic_DNA"/>
</dbReference>
<evidence type="ECO:0000259" key="1">
    <source>
        <dbReference type="Pfam" id="PF00155"/>
    </source>
</evidence>
<organism evidence="2 3">
    <name type="scientific">Pseudonocardia broussonetiae</name>
    <dbReference type="NCBI Taxonomy" id="2736640"/>
    <lineage>
        <taxon>Bacteria</taxon>
        <taxon>Bacillati</taxon>
        <taxon>Actinomycetota</taxon>
        <taxon>Actinomycetes</taxon>
        <taxon>Pseudonocardiales</taxon>
        <taxon>Pseudonocardiaceae</taxon>
        <taxon>Pseudonocardia</taxon>
    </lineage>
</organism>
<feature type="domain" description="Aminotransferase class I/classII large" evidence="1">
    <location>
        <begin position="71"/>
        <end position="388"/>
    </location>
</feature>
<dbReference type="Pfam" id="PF00155">
    <property type="entry name" value="Aminotran_1_2"/>
    <property type="match status" value="1"/>
</dbReference>
<evidence type="ECO:0000313" key="3">
    <source>
        <dbReference type="Proteomes" id="UP000505377"/>
    </source>
</evidence>
<dbReference type="Proteomes" id="UP000505377">
    <property type="component" value="Chromosome"/>
</dbReference>
<dbReference type="AlphaFoldDB" id="A0A6M6JG61"/>
<dbReference type="PANTHER" id="PTHR42691:SF1">
    <property type="entry name" value="ASPARTATE AMINOTRANSFERASE YHDR-RELATED"/>
    <property type="match status" value="1"/>
</dbReference>
<dbReference type="GO" id="GO:0008483">
    <property type="term" value="F:transaminase activity"/>
    <property type="evidence" value="ECO:0007669"/>
    <property type="project" value="UniProtKB-KW"/>
</dbReference>
<protein>
    <submittedName>
        <fullName evidence="2">Pyridoxal phosphate-dependent aminotransferase</fullName>
    </submittedName>
</protein>
<dbReference type="KEGG" id="pbro:HOP40_07910"/>